<dbReference type="AlphaFoldDB" id="A0A7V4TYZ7"/>
<protein>
    <submittedName>
        <fullName evidence="1">Gluconate 2-dehydrogenase subunit 3 family protein</fullName>
    </submittedName>
</protein>
<reference evidence="1" key="1">
    <citation type="journal article" date="2020" name="mSystems">
        <title>Genome- and Community-Level Interaction Insights into Carbon Utilization and Element Cycling Functions of Hydrothermarchaeota in Hydrothermal Sediment.</title>
        <authorList>
            <person name="Zhou Z."/>
            <person name="Liu Y."/>
            <person name="Xu W."/>
            <person name="Pan J."/>
            <person name="Luo Z.H."/>
            <person name="Li M."/>
        </authorList>
    </citation>
    <scope>NUCLEOTIDE SEQUENCE [LARGE SCALE GENOMIC DNA]</scope>
    <source>
        <strain evidence="1">HyVt-577</strain>
    </source>
</reference>
<organism evidence="1">
    <name type="scientific">Caldithrix abyssi</name>
    <dbReference type="NCBI Taxonomy" id="187145"/>
    <lineage>
        <taxon>Bacteria</taxon>
        <taxon>Pseudomonadati</taxon>
        <taxon>Calditrichota</taxon>
        <taxon>Calditrichia</taxon>
        <taxon>Calditrichales</taxon>
        <taxon>Calditrichaceae</taxon>
        <taxon>Caldithrix</taxon>
    </lineage>
</organism>
<dbReference type="Proteomes" id="UP000885779">
    <property type="component" value="Unassembled WGS sequence"/>
</dbReference>
<dbReference type="Pfam" id="PF13618">
    <property type="entry name" value="Gluconate_2-dh3"/>
    <property type="match status" value="1"/>
</dbReference>
<dbReference type="EMBL" id="DRQG01000041">
    <property type="protein sequence ID" value="HGY54996.1"/>
    <property type="molecule type" value="Genomic_DNA"/>
</dbReference>
<dbReference type="InterPro" id="IPR027056">
    <property type="entry name" value="Gluconate_2DH_su3"/>
</dbReference>
<comment type="caution">
    <text evidence="1">The sequence shown here is derived from an EMBL/GenBank/DDBJ whole genome shotgun (WGS) entry which is preliminary data.</text>
</comment>
<name>A0A7V4TYZ7_CALAY</name>
<accession>A0A7V4TYZ7</accession>
<proteinExistence type="predicted"/>
<evidence type="ECO:0000313" key="1">
    <source>
        <dbReference type="EMBL" id="HGY54996.1"/>
    </source>
</evidence>
<gene>
    <name evidence="1" type="ORF">ENK44_04800</name>
</gene>
<sequence>MDKLQLLKAFQSGAIDRRAFLVRLSALSAATLLPACTGDQKEARNPQVFTEEEWQRLQIAQEHLFPHTDDGPGAGDVNAAAYLQNVLLDPNGDAEEQEYLKKGLTWLEEEAQEVLGRKFVRLNADERERVLRSMAGHGWGERWISLVLLYIFEALLADPLYGGNPDGVGWAWLDHNPGYPRPPADKIYGKLKI</sequence>